<evidence type="ECO:0000256" key="2">
    <source>
        <dbReference type="SAM" id="SignalP"/>
    </source>
</evidence>
<feature type="signal peptide" evidence="2">
    <location>
        <begin position="1"/>
        <end position="20"/>
    </location>
</feature>
<feature type="compositionally biased region" description="Basic and acidic residues" evidence="1">
    <location>
        <begin position="536"/>
        <end position="551"/>
    </location>
</feature>
<dbReference type="WBParaSite" id="TCONS_00011599.p1">
    <property type="protein sequence ID" value="TCONS_00011599.p1"/>
    <property type="gene ID" value="XLOC_006178"/>
</dbReference>
<feature type="compositionally biased region" description="Low complexity" evidence="1">
    <location>
        <begin position="596"/>
        <end position="621"/>
    </location>
</feature>
<name>A0AAF5DFE0_STRER</name>
<dbReference type="Proteomes" id="UP000035681">
    <property type="component" value="Unplaced"/>
</dbReference>
<organism evidence="3 4">
    <name type="scientific">Strongyloides stercoralis</name>
    <name type="common">Threadworm</name>
    <dbReference type="NCBI Taxonomy" id="6248"/>
    <lineage>
        <taxon>Eukaryota</taxon>
        <taxon>Metazoa</taxon>
        <taxon>Ecdysozoa</taxon>
        <taxon>Nematoda</taxon>
        <taxon>Chromadorea</taxon>
        <taxon>Rhabditida</taxon>
        <taxon>Tylenchina</taxon>
        <taxon>Panagrolaimomorpha</taxon>
        <taxon>Strongyloidoidea</taxon>
        <taxon>Strongyloididae</taxon>
        <taxon>Strongyloides</taxon>
    </lineage>
</organism>
<proteinExistence type="predicted"/>
<keyword evidence="3" id="KW-1185">Reference proteome</keyword>
<sequence>LLYKAKFIILSIVFITIASASRDYLALNCSPKSYGKCYIFLVPNGETFNNKFLPVLDGLTHASLKMGITGYEVDPKTILGHANEEIEEYVTAGQYKHFIKRLHDNSINPKNDVVVILMADLNPYFLPDKYEKISSTFKAASSVDFKTSNCEKTSTKPCIIFMDPLGTTYKKTIFELADPMTAISLDFAMGEYHRNKTKVIHILNQIIKEEVSQTVMEKVAKYLNITYKNPTNVILTDVLNNVAIPSPISLPETSTSKSTVCSTKSSSSTIKTNFKSHILININQKNKEAVMITNYPAIVTFRPVTVTTYKSHVKYNISKKIEIRVRSRENKITATTYLPKKSTYKSSIKIYPKFKNDITKTAEIKIGKPFLKSEPCIIVMDPLGSTYNSTLFELADPLTALSLDFGMAEYQRNKPKVVGILNEIIRDEVNQTVMENVVKYLNLTYRNPTYVVVNEDVNSVSTPPSIIFPETSTTKNTVRSTKSLRSPARISSKSRIKVTITPRYRITVPSKAKVTRKSILVTRRLTTRRTTYKPRSQYDDRQKNKIKEPSKLKTTTKVPQSTKSTPSRNRFGYKSILDFKSGIKGTVKTTKSHTDTINLPTTKPNNNLNKPINPTPKSKIPSRIPIKIGKQALGYHTENCNQKTNDPCMIYMSVLEDTFRDKFLPIIDAMTILQIDFAMAEYNNTHKTDYVLQLLNQIIKEEVNQTQIKKFVGQLSGVTYRLPTNITLVKETTTNDNTYGLWGLFKYLLQRTVGILNSINENRNKVCTDNNRYLSINAMAKDYKAM</sequence>
<evidence type="ECO:0000256" key="1">
    <source>
        <dbReference type="SAM" id="MobiDB-lite"/>
    </source>
</evidence>
<accession>A0AAF5DFE0</accession>
<feature type="chain" id="PRO_5041992601" evidence="2">
    <location>
        <begin position="21"/>
        <end position="786"/>
    </location>
</feature>
<feature type="region of interest" description="Disordered" evidence="1">
    <location>
        <begin position="527"/>
        <end position="570"/>
    </location>
</feature>
<protein>
    <submittedName>
        <fullName evidence="4">Sulfotransferase domain-containing protein</fullName>
    </submittedName>
</protein>
<dbReference type="AlphaFoldDB" id="A0AAF5DFE0"/>
<feature type="region of interest" description="Disordered" evidence="1">
    <location>
        <begin position="590"/>
        <end position="621"/>
    </location>
</feature>
<evidence type="ECO:0000313" key="4">
    <source>
        <dbReference type="WBParaSite" id="TCONS_00011599.p1"/>
    </source>
</evidence>
<feature type="compositionally biased region" description="Polar residues" evidence="1">
    <location>
        <begin position="552"/>
        <end position="568"/>
    </location>
</feature>
<keyword evidence="2" id="KW-0732">Signal</keyword>
<reference evidence="4" key="1">
    <citation type="submission" date="2024-02" db="UniProtKB">
        <authorList>
            <consortium name="WormBaseParasite"/>
        </authorList>
    </citation>
    <scope>IDENTIFICATION</scope>
</reference>
<evidence type="ECO:0000313" key="3">
    <source>
        <dbReference type="Proteomes" id="UP000035681"/>
    </source>
</evidence>